<accession>A0A076G854</accession>
<evidence type="ECO:0000313" key="2">
    <source>
        <dbReference type="Proteomes" id="UP000028961"/>
    </source>
</evidence>
<dbReference type="Gene3D" id="3.30.70.370">
    <property type="match status" value="1"/>
</dbReference>
<dbReference type="SUPFAM" id="SSF56672">
    <property type="entry name" value="DNA/RNA polymerases"/>
    <property type="match status" value="1"/>
</dbReference>
<dbReference type="OrthoDB" id="3561at10239"/>
<proteinExistence type="predicted"/>
<dbReference type="KEGG" id="vg:22475475"/>
<sequence length="117" mass="13782">MLNNMIMYGAQAPKIAAMLGIPLNRAQAVIDAFWDSNFGLKMRREWLEKFWEANGRRYIPGMDGRKIWTRSKHSLLNAYQQNGGASLFDLMGVLFHWELVKRGWYDQGVRRVIYYHK</sequence>
<evidence type="ECO:0000313" key="1">
    <source>
        <dbReference type="EMBL" id="AII27677.1"/>
    </source>
</evidence>
<protein>
    <submittedName>
        <fullName evidence="1">DNA polymerase</fullName>
    </submittedName>
</protein>
<dbReference type="Proteomes" id="UP000028961">
    <property type="component" value="Segment"/>
</dbReference>
<dbReference type="GeneID" id="22475475"/>
<name>A0A076G854_9CAUD</name>
<keyword evidence="2" id="KW-1185">Reference proteome</keyword>
<reference evidence="1 2" key="1">
    <citation type="journal article" date="2015" name="Genome Announc.">
        <title>Genomic Analysis of Broad-Host-Range Enterobacteriophage Av-05.</title>
        <authorList>
            <person name="Amarillas L."/>
            <person name="Lopez-Cuevas O."/>
            <person name="Leon-Felix J."/>
            <person name="Castro-Del Campo N."/>
            <person name="Gerba C.P."/>
            <person name="Chaidez C."/>
        </authorList>
    </citation>
    <scope>NUCLEOTIDE SEQUENCE [LARGE SCALE GENOMIC DNA]</scope>
</reference>
<dbReference type="EMBL" id="KM190144">
    <property type="protein sequence ID" value="AII27677.1"/>
    <property type="molecule type" value="Genomic_DNA"/>
</dbReference>
<dbReference type="RefSeq" id="YP_009111208.1">
    <property type="nucleotide sequence ID" value="NC_025830.1"/>
</dbReference>
<dbReference type="InterPro" id="IPR043502">
    <property type="entry name" value="DNA/RNA_pol_sf"/>
</dbReference>
<gene>
    <name evidence="1" type="ORF">Av05_00134</name>
</gene>
<organism evidence="1 2">
    <name type="scientific">Escherichia phage Av-05</name>
    <dbReference type="NCBI Taxonomy" id="1527519"/>
    <lineage>
        <taxon>Viruses</taxon>
        <taxon>Duplodnaviria</taxon>
        <taxon>Heunggongvirae</taxon>
        <taxon>Uroviricota</taxon>
        <taxon>Caudoviricetes</taxon>
        <taxon>Vequintavirinae</taxon>
        <taxon>Avunavirus</taxon>
        <taxon>Avunavirus Av05</taxon>
    </lineage>
</organism>